<keyword evidence="4" id="KW-1185">Reference proteome</keyword>
<dbReference type="PANTHER" id="PTHR33026">
    <property type="entry name" value="OS06G0360600 PROTEIN"/>
    <property type="match status" value="1"/>
</dbReference>
<gene>
    <name evidence="3" type="ORF">QYE76_051936</name>
</gene>
<dbReference type="Pfam" id="PF04195">
    <property type="entry name" value="Transposase_28"/>
    <property type="match status" value="1"/>
</dbReference>
<evidence type="ECO:0000313" key="4">
    <source>
        <dbReference type="Proteomes" id="UP001231189"/>
    </source>
</evidence>
<proteinExistence type="predicted"/>
<evidence type="ECO:0000256" key="1">
    <source>
        <dbReference type="SAM" id="MobiDB-lite"/>
    </source>
</evidence>
<feature type="domain" description="Transposase (putative) gypsy type" evidence="2">
    <location>
        <begin position="9"/>
        <end position="51"/>
    </location>
</feature>
<dbReference type="Proteomes" id="UP001231189">
    <property type="component" value="Unassembled WGS sequence"/>
</dbReference>
<dbReference type="EMBL" id="JAUUTY010000003">
    <property type="protein sequence ID" value="KAK1663777.1"/>
    <property type="molecule type" value="Genomic_DNA"/>
</dbReference>
<comment type="caution">
    <text evidence="3">The sequence shown here is derived from an EMBL/GenBank/DDBJ whole genome shotgun (WGS) entry which is preliminary data.</text>
</comment>
<name>A0AAD8SSR9_LOLMU</name>
<feature type="region of interest" description="Disordered" evidence="1">
    <location>
        <begin position="210"/>
        <end position="229"/>
    </location>
</feature>
<reference evidence="3" key="1">
    <citation type="submission" date="2023-07" db="EMBL/GenBank/DDBJ databases">
        <title>A chromosome-level genome assembly of Lolium multiflorum.</title>
        <authorList>
            <person name="Chen Y."/>
            <person name="Copetti D."/>
            <person name="Kolliker R."/>
            <person name="Studer B."/>
        </authorList>
    </citation>
    <scope>NUCLEOTIDE SEQUENCE</scope>
    <source>
        <strain evidence="3">02402/16</strain>
        <tissue evidence="3">Leaf</tissue>
    </source>
</reference>
<dbReference type="AlphaFoldDB" id="A0AAD8SSR9"/>
<evidence type="ECO:0000259" key="2">
    <source>
        <dbReference type="Pfam" id="PF04195"/>
    </source>
</evidence>
<organism evidence="3 4">
    <name type="scientific">Lolium multiflorum</name>
    <name type="common">Italian ryegrass</name>
    <name type="synonym">Lolium perenne subsp. multiflorum</name>
    <dbReference type="NCBI Taxonomy" id="4521"/>
    <lineage>
        <taxon>Eukaryota</taxon>
        <taxon>Viridiplantae</taxon>
        <taxon>Streptophyta</taxon>
        <taxon>Embryophyta</taxon>
        <taxon>Tracheophyta</taxon>
        <taxon>Spermatophyta</taxon>
        <taxon>Magnoliopsida</taxon>
        <taxon>Liliopsida</taxon>
        <taxon>Poales</taxon>
        <taxon>Poaceae</taxon>
        <taxon>BOP clade</taxon>
        <taxon>Pooideae</taxon>
        <taxon>Poodae</taxon>
        <taxon>Poeae</taxon>
        <taxon>Poeae Chloroplast Group 2 (Poeae type)</taxon>
        <taxon>Loliodinae</taxon>
        <taxon>Loliinae</taxon>
        <taxon>Lolium</taxon>
    </lineage>
</organism>
<protein>
    <recommendedName>
        <fullName evidence="2">Transposase (putative) gypsy type domain-containing protein</fullName>
    </recommendedName>
</protein>
<sequence>MSSSTASFIYGIQLHQLTSNSLLHISIFVTLYECFGIHPHWGLWKRIFYLRCNNSKNTIYNVGGVCIYIWPEVGYFDVKFADSVQGWRKKWLCVKDEYSATQDYGLAPFDSSEDIQRRKSWDAEATAEEKATTGAMIAHIQELQNTEGAELSGMQITAHFLRIRVQPLQARKNPRWMYSGAEDAERVSDDLPLKDLEKLVRHFTSLSKNNEVPSSCRAEPSSGDHALPDLGLRGKQIGPEEKNGRPSCAPCVAGRDSGPHMSVAFKTRSGKFLCGLTSSARSALAALDVEYDGESKEGRGAAEVVGSFSSIATAAAVSGRIPAAP</sequence>
<dbReference type="PANTHER" id="PTHR33026:SF7">
    <property type="entry name" value="OS03G0100275 PROTEIN"/>
    <property type="match status" value="1"/>
</dbReference>
<accession>A0AAD8SSR9</accession>
<dbReference type="InterPro" id="IPR007321">
    <property type="entry name" value="Transposase_28"/>
</dbReference>
<evidence type="ECO:0000313" key="3">
    <source>
        <dbReference type="EMBL" id="KAK1663777.1"/>
    </source>
</evidence>